<proteinExistence type="predicted"/>
<sequence length="312" mass="35149">MSATHPTNASIDFDKPWYHYLTYFPNFPNFSKIDAKPSHATHSHAPAINAINIVENLNACLDRYEHVNASRIGNFEKLPIRFVEQACLPEGEAYESFIANTGKIPTRDNHHDLLNGLIWLNFPQAKAVFNELHAKDILQHGIHNARTALRNALTVFDENGGIVVSSDRLLLEQLQAFKWQAALVTHRANWLAQHRTIAFFPFGHALLEKLVNPRKNITSHTLLILVDEGWFEQSIDSQKNQLDSAIAKLFRELEMPDLAGNAVKLSSKSFQPLPVMGIPGYSADNAIPAFYQDEAVFRPPRAFSAPIFPLHD</sequence>
<accession>A0AAW6T9L0</accession>
<dbReference type="Pfam" id="PF11227">
    <property type="entry name" value="DUF3025"/>
    <property type="match status" value="1"/>
</dbReference>
<dbReference type="AlphaFoldDB" id="A0AAW6T9L0"/>
<gene>
    <name evidence="1" type="ORF">E6P75_02345</name>
</gene>
<reference evidence="1" key="1">
    <citation type="submission" date="2019-04" db="EMBL/GenBank/DDBJ databases">
        <title>Moraxella osloensis CCUG 73412, isolated from corneal scrapings as causative agent of keratitis.</title>
        <authorList>
            <person name="Connolly G."/>
            <person name="Jaen-Luchoro D."/>
            <person name="Pinyeiro-Iglesias B."/>
            <person name="Curry A."/>
            <person name="Knowles S."/>
            <person name="Moore E.R.B."/>
        </authorList>
    </citation>
    <scope>NUCLEOTIDE SEQUENCE</scope>
    <source>
        <strain evidence="1">CCUG 73412</strain>
    </source>
</reference>
<protein>
    <submittedName>
        <fullName evidence="1">DUF3025 domain-containing protein</fullName>
    </submittedName>
</protein>
<evidence type="ECO:0000313" key="1">
    <source>
        <dbReference type="EMBL" id="MDI4509051.1"/>
    </source>
</evidence>
<dbReference type="EMBL" id="SSCJ01000001">
    <property type="protein sequence ID" value="MDI4509051.1"/>
    <property type="molecule type" value="Genomic_DNA"/>
</dbReference>
<organism evidence="1">
    <name type="scientific">Faucicola osloensis</name>
    <name type="common">Moraxella osloensis</name>
    <dbReference type="NCBI Taxonomy" id="34062"/>
    <lineage>
        <taxon>Bacteria</taxon>
        <taxon>Pseudomonadati</taxon>
        <taxon>Pseudomonadota</taxon>
        <taxon>Gammaproteobacteria</taxon>
        <taxon>Moraxellales</taxon>
        <taxon>Moraxellaceae</taxon>
        <taxon>Faucicola</taxon>
    </lineage>
</organism>
<comment type="caution">
    <text evidence="1">The sequence shown here is derived from an EMBL/GenBank/DDBJ whole genome shotgun (WGS) entry which is preliminary data.</text>
</comment>
<name>A0AAW6T9L0_FAUOS</name>
<dbReference type="InterPro" id="IPR021390">
    <property type="entry name" value="DUF3025"/>
</dbReference>